<feature type="compositionally biased region" description="Polar residues" evidence="5">
    <location>
        <begin position="55"/>
        <end position="65"/>
    </location>
</feature>
<dbReference type="Pfam" id="PF00010">
    <property type="entry name" value="HLH"/>
    <property type="match status" value="1"/>
</dbReference>
<keyword evidence="3" id="KW-0804">Transcription</keyword>
<comment type="subcellular location">
    <subcellularLocation>
        <location evidence="1">Nucleus</location>
    </subcellularLocation>
</comment>
<evidence type="ECO:0000313" key="7">
    <source>
        <dbReference type="EMBL" id="KAJ8442533.1"/>
    </source>
</evidence>
<dbReference type="PROSITE" id="PS50888">
    <property type="entry name" value="BHLH"/>
    <property type="match status" value="1"/>
</dbReference>
<evidence type="ECO:0000256" key="2">
    <source>
        <dbReference type="ARBA" id="ARBA00023015"/>
    </source>
</evidence>
<feature type="domain" description="BHLH" evidence="6">
    <location>
        <begin position="293"/>
        <end position="342"/>
    </location>
</feature>
<dbReference type="OrthoDB" id="1932168at2759"/>
<dbReference type="InterPro" id="IPR011598">
    <property type="entry name" value="bHLH_dom"/>
</dbReference>
<dbReference type="PANTHER" id="PTHR46834:SF1">
    <property type="entry name" value="TRANSCRIPTION FACTOR BHLH10"/>
    <property type="match status" value="1"/>
</dbReference>
<evidence type="ECO:0000256" key="4">
    <source>
        <dbReference type="ARBA" id="ARBA00023242"/>
    </source>
</evidence>
<accession>A0A9Q1KGQ4</accession>
<feature type="compositionally biased region" description="Low complexity" evidence="5">
    <location>
        <begin position="373"/>
        <end position="384"/>
    </location>
</feature>
<evidence type="ECO:0000256" key="5">
    <source>
        <dbReference type="SAM" id="MobiDB-lite"/>
    </source>
</evidence>
<dbReference type="InterPro" id="IPR045896">
    <property type="entry name" value="MYC1-like_bHLH"/>
</dbReference>
<dbReference type="SMART" id="SM00353">
    <property type="entry name" value="HLH"/>
    <property type="match status" value="1"/>
</dbReference>
<dbReference type="Gene3D" id="4.10.280.10">
    <property type="entry name" value="Helix-loop-helix DNA-binding domain"/>
    <property type="match status" value="1"/>
</dbReference>
<keyword evidence="2" id="KW-0805">Transcription regulation</keyword>
<evidence type="ECO:0000256" key="1">
    <source>
        <dbReference type="ARBA" id="ARBA00004123"/>
    </source>
</evidence>
<feature type="region of interest" description="Disordered" evidence="5">
    <location>
        <begin position="35"/>
        <end position="65"/>
    </location>
</feature>
<dbReference type="CDD" id="cd18918">
    <property type="entry name" value="bHLH_AtMYC1_like"/>
    <property type="match status" value="1"/>
</dbReference>
<dbReference type="InterPro" id="IPR036638">
    <property type="entry name" value="HLH_DNA-bd_sf"/>
</dbReference>
<dbReference type="GO" id="GO:0046983">
    <property type="term" value="F:protein dimerization activity"/>
    <property type="evidence" value="ECO:0007669"/>
    <property type="project" value="InterPro"/>
</dbReference>
<keyword evidence="4" id="KW-0539">Nucleus</keyword>
<dbReference type="InterPro" id="IPR045895">
    <property type="entry name" value="bHLH91-like"/>
</dbReference>
<dbReference type="EMBL" id="JAKOGI010000139">
    <property type="protein sequence ID" value="KAJ8442533.1"/>
    <property type="molecule type" value="Genomic_DNA"/>
</dbReference>
<proteinExistence type="predicted"/>
<sequence>MFDQVETACFDPNNMLEPPSLDNTATSIGLVQENGVSHENTPPLTPMLDQLHQHVPTNNPNNQDHTQEIDQSMQVLNNIQNPNLDNTFNNPLTTHDHGANNWAPTNFGEMGFSHYNDHENPTSTTDLLTLLHLPRCSFPSSSNLLPPTSSISFGKSLSPSPLGFLGELNPVGIPDNTSGSGSNAISYDPTTMPYDPLFHLNNLPPQPSPLLRDLMFQSLPLGYGGIQTRSNGNGNGNGNVSNSLFGGLEEGEGDIINGVAGIFHDGGDHHMNPNGIFEFTTNGNACLSEGKEGKCPKNFVTERQRRQNFNDKYNHLRRLVPSPSKPDRASIVKDAIEYIQELKRTVEELKLLVEKKRISKERAKRLKTDHQDTTPTATTADAADPVQGVDGSGPVKPDPDDGFNGLAATQLRSSWLQRKFKDTEVDVRIVDDDVTIKLVQRKKINCLLPVSTSLDELQLELRHVAGGHVGDYYSYLFNTKICEGSSVYASAIANKVIEVVDRQYAAASIAIPPTCSF</sequence>
<dbReference type="PANTHER" id="PTHR46834">
    <property type="entry name" value="TRANSCRIPTION FACTOR BHLH91"/>
    <property type="match status" value="1"/>
</dbReference>
<protein>
    <recommendedName>
        <fullName evidence="6">BHLH domain-containing protein</fullName>
    </recommendedName>
</protein>
<comment type="caution">
    <text evidence="7">The sequence shown here is derived from an EMBL/GenBank/DDBJ whole genome shotgun (WGS) entry which is preliminary data.</text>
</comment>
<keyword evidence="8" id="KW-1185">Reference proteome</keyword>
<gene>
    <name evidence="7" type="ORF">Cgig2_026475</name>
</gene>
<dbReference type="Proteomes" id="UP001153076">
    <property type="component" value="Unassembled WGS sequence"/>
</dbReference>
<feature type="region of interest" description="Disordered" evidence="5">
    <location>
        <begin position="363"/>
        <end position="401"/>
    </location>
</feature>
<reference evidence="7" key="1">
    <citation type="submission" date="2022-04" db="EMBL/GenBank/DDBJ databases">
        <title>Carnegiea gigantea Genome sequencing and assembly v2.</title>
        <authorList>
            <person name="Copetti D."/>
            <person name="Sanderson M.J."/>
            <person name="Burquez A."/>
            <person name="Wojciechowski M.F."/>
        </authorList>
    </citation>
    <scope>NUCLEOTIDE SEQUENCE</scope>
    <source>
        <strain evidence="7">SGP5-SGP5p</strain>
        <tissue evidence="7">Aerial part</tissue>
    </source>
</reference>
<evidence type="ECO:0000259" key="6">
    <source>
        <dbReference type="PROSITE" id="PS50888"/>
    </source>
</evidence>
<evidence type="ECO:0000313" key="8">
    <source>
        <dbReference type="Proteomes" id="UP001153076"/>
    </source>
</evidence>
<dbReference type="SUPFAM" id="SSF47459">
    <property type="entry name" value="HLH, helix-loop-helix DNA-binding domain"/>
    <property type="match status" value="1"/>
</dbReference>
<dbReference type="AlphaFoldDB" id="A0A9Q1KGQ4"/>
<dbReference type="GO" id="GO:0006355">
    <property type="term" value="P:regulation of DNA-templated transcription"/>
    <property type="evidence" value="ECO:0007669"/>
    <property type="project" value="InterPro"/>
</dbReference>
<name>A0A9Q1KGQ4_9CARY</name>
<evidence type="ECO:0000256" key="3">
    <source>
        <dbReference type="ARBA" id="ARBA00023163"/>
    </source>
</evidence>
<dbReference type="GO" id="GO:0005634">
    <property type="term" value="C:nucleus"/>
    <property type="evidence" value="ECO:0007669"/>
    <property type="project" value="UniProtKB-SubCell"/>
</dbReference>
<dbReference type="GO" id="GO:0048658">
    <property type="term" value="P:anther wall tapetum development"/>
    <property type="evidence" value="ECO:0007669"/>
    <property type="project" value="InterPro"/>
</dbReference>
<organism evidence="7 8">
    <name type="scientific">Carnegiea gigantea</name>
    <dbReference type="NCBI Taxonomy" id="171969"/>
    <lineage>
        <taxon>Eukaryota</taxon>
        <taxon>Viridiplantae</taxon>
        <taxon>Streptophyta</taxon>
        <taxon>Embryophyta</taxon>
        <taxon>Tracheophyta</taxon>
        <taxon>Spermatophyta</taxon>
        <taxon>Magnoliopsida</taxon>
        <taxon>eudicotyledons</taxon>
        <taxon>Gunneridae</taxon>
        <taxon>Pentapetalae</taxon>
        <taxon>Caryophyllales</taxon>
        <taxon>Cactineae</taxon>
        <taxon>Cactaceae</taxon>
        <taxon>Cactoideae</taxon>
        <taxon>Echinocereeae</taxon>
        <taxon>Carnegiea</taxon>
    </lineage>
</organism>